<protein>
    <submittedName>
        <fullName evidence="1">Uncharacterized protein</fullName>
    </submittedName>
</protein>
<dbReference type="AlphaFoldDB" id="A0A318JM11"/>
<evidence type="ECO:0000313" key="1">
    <source>
        <dbReference type="EMBL" id="PXX41292.1"/>
    </source>
</evidence>
<evidence type="ECO:0000313" key="2">
    <source>
        <dbReference type="Proteomes" id="UP000247755"/>
    </source>
</evidence>
<accession>A0A318JM11</accession>
<name>A0A318JM11_BURPY</name>
<sequence length="43" mass="4569">MAQMSMRLPRDDTGHEQTFGVNGVRSVTSVATSIGKMTVNSGN</sequence>
<proteinExistence type="predicted"/>
<gene>
    <name evidence="1" type="ORF">NA66_1001902</name>
</gene>
<dbReference type="Proteomes" id="UP000247755">
    <property type="component" value="Unassembled WGS sequence"/>
</dbReference>
<reference evidence="1 2" key="1">
    <citation type="submission" date="2018-05" db="EMBL/GenBank/DDBJ databases">
        <title>Comparative genomics of bacterial root endophytes of switchgrass collected from native prairies over two seasons.</title>
        <authorList>
            <person name="Tang Y."/>
        </authorList>
    </citation>
    <scope>NUCLEOTIDE SEQUENCE [LARGE SCALE GENOMIC DNA]</scope>
    <source>
        <strain evidence="1 2">NFIX32</strain>
    </source>
</reference>
<dbReference type="EMBL" id="QJJY01000001">
    <property type="protein sequence ID" value="PXX41292.1"/>
    <property type="molecule type" value="Genomic_DNA"/>
</dbReference>
<comment type="caution">
    <text evidence="1">The sequence shown here is derived from an EMBL/GenBank/DDBJ whole genome shotgun (WGS) entry which is preliminary data.</text>
</comment>
<organism evidence="1 2">
    <name type="scientific">Burkholderia pyrrocinia</name>
    <name type="common">Pseudomonas pyrrocinia</name>
    <dbReference type="NCBI Taxonomy" id="60550"/>
    <lineage>
        <taxon>Bacteria</taxon>
        <taxon>Pseudomonadati</taxon>
        <taxon>Pseudomonadota</taxon>
        <taxon>Betaproteobacteria</taxon>
        <taxon>Burkholderiales</taxon>
        <taxon>Burkholderiaceae</taxon>
        <taxon>Burkholderia</taxon>
        <taxon>Burkholderia cepacia complex</taxon>
    </lineage>
</organism>